<accession>A0A5D0CLW9</accession>
<dbReference type="OrthoDB" id="2660374at2"/>
<proteinExistence type="predicted"/>
<dbReference type="Proteomes" id="UP000325218">
    <property type="component" value="Unassembled WGS sequence"/>
</dbReference>
<dbReference type="RefSeq" id="WP_148457101.1">
    <property type="nucleotide sequence ID" value="NZ_VSDO01000005.1"/>
</dbReference>
<sequence length="68" mass="7824">MFKKYRATKANVILLESAMKALGYPVEKVSASTDYKSFKYFNWHTMFSNNVNAKMQELENAAHNQSSL</sequence>
<dbReference type="EMBL" id="VSDO01000005">
    <property type="protein sequence ID" value="TYA10946.1"/>
    <property type="molecule type" value="Genomic_DNA"/>
</dbReference>
<keyword evidence="2" id="KW-1185">Reference proteome</keyword>
<evidence type="ECO:0000313" key="1">
    <source>
        <dbReference type="EMBL" id="TYA10946.1"/>
    </source>
</evidence>
<evidence type="ECO:0000313" key="2">
    <source>
        <dbReference type="Proteomes" id="UP000325218"/>
    </source>
</evidence>
<dbReference type="AlphaFoldDB" id="A0A5D0CLW9"/>
<organism evidence="1 2">
    <name type="scientific">Paenibacillus faecis</name>
    <dbReference type="NCBI Taxonomy" id="862114"/>
    <lineage>
        <taxon>Bacteria</taxon>
        <taxon>Bacillati</taxon>
        <taxon>Bacillota</taxon>
        <taxon>Bacilli</taxon>
        <taxon>Bacillales</taxon>
        <taxon>Paenibacillaceae</taxon>
        <taxon>Paenibacillus</taxon>
    </lineage>
</organism>
<gene>
    <name evidence="1" type="ORF">FRY98_24565</name>
</gene>
<protein>
    <submittedName>
        <fullName evidence="1">Uncharacterized protein</fullName>
    </submittedName>
</protein>
<comment type="caution">
    <text evidence="1">The sequence shown here is derived from an EMBL/GenBank/DDBJ whole genome shotgun (WGS) entry which is preliminary data.</text>
</comment>
<reference evidence="1 2" key="1">
    <citation type="submission" date="2019-08" db="EMBL/GenBank/DDBJ databases">
        <title>Genome sequencing of Paenibacillus faecis DSM 23593(T).</title>
        <authorList>
            <person name="Kook J.-K."/>
            <person name="Park S.-N."/>
            <person name="Lim Y.K."/>
        </authorList>
    </citation>
    <scope>NUCLEOTIDE SEQUENCE [LARGE SCALE GENOMIC DNA]</scope>
    <source>
        <strain evidence="1 2">DSM 23593</strain>
    </source>
</reference>
<name>A0A5D0CLW9_9BACL</name>